<dbReference type="EMBL" id="JAAGOA010000008">
    <property type="protein sequence ID" value="NEE01179.1"/>
    <property type="molecule type" value="Genomic_DNA"/>
</dbReference>
<evidence type="ECO:0000256" key="2">
    <source>
        <dbReference type="SAM" id="Phobius"/>
    </source>
</evidence>
<evidence type="ECO:0000313" key="4">
    <source>
        <dbReference type="Proteomes" id="UP000475214"/>
    </source>
</evidence>
<accession>A0A6L9S7U5</accession>
<keyword evidence="2" id="KW-0472">Membrane</keyword>
<evidence type="ECO:0000256" key="1">
    <source>
        <dbReference type="SAM" id="MobiDB-lite"/>
    </source>
</evidence>
<dbReference type="RefSeq" id="WP_163738301.1">
    <property type="nucleotide sequence ID" value="NZ_JAAGOA010000008.1"/>
</dbReference>
<protein>
    <submittedName>
        <fullName evidence="3">DUF2637 domain-containing protein</fullName>
    </submittedName>
</protein>
<feature type="region of interest" description="Disordered" evidence="1">
    <location>
        <begin position="142"/>
        <end position="165"/>
    </location>
</feature>
<reference evidence="3 4" key="1">
    <citation type="submission" date="2020-02" db="EMBL/GenBank/DDBJ databases">
        <authorList>
            <person name="Li X.-J."/>
            <person name="Han X.-M."/>
        </authorList>
    </citation>
    <scope>NUCLEOTIDE SEQUENCE [LARGE SCALE GENOMIC DNA]</scope>
    <source>
        <strain evidence="3 4">CCTCC AB 2017055</strain>
    </source>
</reference>
<feature type="transmembrane region" description="Helical" evidence="2">
    <location>
        <begin position="38"/>
        <end position="57"/>
    </location>
</feature>
<keyword evidence="2" id="KW-1133">Transmembrane helix</keyword>
<dbReference type="AlphaFoldDB" id="A0A6L9S7U5"/>
<proteinExistence type="predicted"/>
<keyword evidence="4" id="KW-1185">Reference proteome</keyword>
<comment type="caution">
    <text evidence="3">The sequence shown here is derived from an EMBL/GenBank/DDBJ whole genome shotgun (WGS) entry which is preliminary data.</text>
</comment>
<organism evidence="3 4">
    <name type="scientific">Phytoactinopolyspora halotolerans</name>
    <dbReference type="NCBI Taxonomy" id="1981512"/>
    <lineage>
        <taxon>Bacteria</taxon>
        <taxon>Bacillati</taxon>
        <taxon>Actinomycetota</taxon>
        <taxon>Actinomycetes</taxon>
        <taxon>Jiangellales</taxon>
        <taxon>Jiangellaceae</taxon>
        <taxon>Phytoactinopolyspora</taxon>
    </lineage>
</organism>
<sequence length="247" mass="25363">MVLTAAVAVLGLSAFTLSFDALRYLAVAAGVNGRLAWLWPLIVDGFICVATVAAVLLRPRGWRIAWYPWATLTAAAFVSVSGNALHARTHADLTVVSLSTAALVSAVPAIALLLASHMLVVLLAPPSQRSVSASAHRVAPVSTLQSSRSGVDSRPGGGAGSQRPTAEELRAWIEAVTTSGSAVTGAMVAEHFGVSSATGRRWLQAVRRTEGATLSPASAVSGVREYVPDGSVVNAASNGAHRAEAPP</sequence>
<feature type="transmembrane region" description="Helical" evidence="2">
    <location>
        <begin position="64"/>
        <end position="82"/>
    </location>
</feature>
<dbReference type="Proteomes" id="UP000475214">
    <property type="component" value="Unassembled WGS sequence"/>
</dbReference>
<dbReference type="Pfam" id="PF10935">
    <property type="entry name" value="DUF2637"/>
    <property type="match status" value="1"/>
</dbReference>
<name>A0A6L9S7U5_9ACTN</name>
<keyword evidence="2" id="KW-0812">Transmembrane</keyword>
<feature type="transmembrane region" description="Helical" evidence="2">
    <location>
        <begin position="102"/>
        <end position="124"/>
    </location>
</feature>
<gene>
    <name evidence="3" type="ORF">G1H10_13480</name>
</gene>
<evidence type="ECO:0000313" key="3">
    <source>
        <dbReference type="EMBL" id="NEE01179.1"/>
    </source>
</evidence>
<dbReference type="InterPro" id="IPR021235">
    <property type="entry name" value="DUF2637"/>
</dbReference>